<comment type="similarity">
    <text evidence="1">Belongs to the trehalose phosphatase family.</text>
</comment>
<organism evidence="2 3">
    <name type="scientific">Corynebacterium massiliense DSM 45435</name>
    <dbReference type="NCBI Taxonomy" id="1121364"/>
    <lineage>
        <taxon>Bacteria</taxon>
        <taxon>Bacillati</taxon>
        <taxon>Actinomycetota</taxon>
        <taxon>Actinomycetes</taxon>
        <taxon>Mycobacteriales</taxon>
        <taxon>Corynebacteriaceae</taxon>
        <taxon>Corynebacterium</taxon>
    </lineage>
</organism>
<dbReference type="Pfam" id="PF02358">
    <property type="entry name" value="Trehalose_PPase"/>
    <property type="match status" value="1"/>
</dbReference>
<keyword evidence="3" id="KW-1185">Reference proteome</keyword>
<comment type="catalytic activity">
    <reaction evidence="1">
        <text>alpha,alpha-trehalose 6-phosphate + H2O = alpha,alpha-trehalose + phosphate</text>
        <dbReference type="Rhea" id="RHEA:23420"/>
        <dbReference type="ChEBI" id="CHEBI:15377"/>
        <dbReference type="ChEBI" id="CHEBI:16551"/>
        <dbReference type="ChEBI" id="CHEBI:43474"/>
        <dbReference type="ChEBI" id="CHEBI:58429"/>
        <dbReference type="EC" id="3.1.3.12"/>
    </reaction>
</comment>
<dbReference type="Gene3D" id="3.40.50.1000">
    <property type="entry name" value="HAD superfamily/HAD-like"/>
    <property type="match status" value="1"/>
</dbReference>
<dbReference type="SUPFAM" id="SSF56784">
    <property type="entry name" value="HAD-like"/>
    <property type="match status" value="1"/>
</dbReference>
<dbReference type="InterPro" id="IPR003337">
    <property type="entry name" value="Trehalose_PPase"/>
</dbReference>
<keyword evidence="1" id="KW-0460">Magnesium</keyword>
<dbReference type="InterPro" id="IPR023214">
    <property type="entry name" value="HAD_sf"/>
</dbReference>
<reference evidence="2 3" key="1">
    <citation type="submission" date="2020-10" db="EMBL/GenBank/DDBJ databases">
        <title>Complete genome sequence of Corynebacterium massiliense DSM 45435, type strain of Corynebacterium massiliense.</title>
        <authorList>
            <person name="Busche T."/>
            <person name="Kalinowski J."/>
            <person name="Ruckert C."/>
        </authorList>
    </citation>
    <scope>NUCLEOTIDE SEQUENCE [LARGE SCALE GENOMIC DNA]</scope>
    <source>
        <strain evidence="2 3">DSM 45435</strain>
    </source>
</reference>
<dbReference type="EC" id="3.1.3.12" evidence="1"/>
<gene>
    <name evidence="2" type="primary">otsB</name>
    <name evidence="2" type="ORF">CMASS_08810</name>
</gene>
<sequence length="277" mass="29467">MTAQPEPLSYSLDETSATAAESHTVTSRLAAAEHLFVVTDFDGTLAGFASDIYAVQPNQRSLQALETLARLPQTTVAALSGRHLEGLRRVFPLGDPVILGGSHGAETLGEDSGLDATKIAELRRVGAELEALAREYPHTQFEDKPFQCVFNVLGLAEQDPAAALSALDRTRAIDPGVLTAQEGKNIIEFSATTATKGTWIRKERARLERVTGGARITTVFVGDDTTDEQGFEVLNQPPDAGVKVGAGHTAATVRVADIEGVADFFSALAKARRSQTP</sequence>
<proteinExistence type="inferred from homology"/>
<dbReference type="NCBIfam" id="TIGR00685">
    <property type="entry name" value="T6PP"/>
    <property type="match status" value="1"/>
</dbReference>
<keyword evidence="1 2" id="KW-0378">Hydrolase</keyword>
<comment type="pathway">
    <text evidence="1">Glycan biosynthesis; trehalose biosynthesis.</text>
</comment>
<dbReference type="GO" id="GO:0004805">
    <property type="term" value="F:trehalose-phosphatase activity"/>
    <property type="evidence" value="ECO:0007669"/>
    <property type="project" value="UniProtKB-EC"/>
</dbReference>
<dbReference type="Gene3D" id="3.30.70.1020">
    <property type="entry name" value="Trehalose-6-phosphate phosphatase related protein, domain 2"/>
    <property type="match status" value="1"/>
</dbReference>
<comment type="cofactor">
    <cofactor evidence="1">
        <name>Mg(2+)</name>
        <dbReference type="ChEBI" id="CHEBI:18420"/>
    </cofactor>
</comment>
<dbReference type="Proteomes" id="UP001220064">
    <property type="component" value="Chromosome"/>
</dbReference>
<name>A0ABY7U8Z9_9CORY</name>
<dbReference type="RefSeq" id="WP_022863079.1">
    <property type="nucleotide sequence ID" value="NZ_ATVG01000006.1"/>
</dbReference>
<evidence type="ECO:0000256" key="1">
    <source>
        <dbReference type="RuleBase" id="RU361117"/>
    </source>
</evidence>
<protein>
    <recommendedName>
        <fullName evidence="1">Trehalose 6-phosphate phosphatase</fullName>
        <ecNumber evidence="1">3.1.3.12</ecNumber>
    </recommendedName>
</protein>
<evidence type="ECO:0000313" key="3">
    <source>
        <dbReference type="Proteomes" id="UP001220064"/>
    </source>
</evidence>
<evidence type="ECO:0000313" key="2">
    <source>
        <dbReference type="EMBL" id="WCZ33175.1"/>
    </source>
</evidence>
<dbReference type="EMBL" id="CP063189">
    <property type="protein sequence ID" value="WCZ33175.1"/>
    <property type="molecule type" value="Genomic_DNA"/>
</dbReference>
<comment type="function">
    <text evidence="1">Removes the phosphate from trehalose 6-phosphate to produce free trehalose.</text>
</comment>
<accession>A0ABY7U8Z9</accession>
<dbReference type="InterPro" id="IPR036412">
    <property type="entry name" value="HAD-like_sf"/>
</dbReference>
<keyword evidence="1" id="KW-0479">Metal-binding</keyword>